<reference evidence="1" key="1">
    <citation type="submission" date="2022-10" db="EMBL/GenBank/DDBJ databases">
        <title>Chryseobacterium sp. nov., a novel bacterial species.</title>
        <authorList>
            <person name="Cao Y."/>
        </authorList>
    </citation>
    <scope>NUCLEOTIDE SEQUENCE</scope>
    <source>
        <strain evidence="1">CCTCC AB2015118</strain>
    </source>
</reference>
<dbReference type="Proteomes" id="UP001073122">
    <property type="component" value="Unassembled WGS sequence"/>
</dbReference>
<evidence type="ECO:0000313" key="1">
    <source>
        <dbReference type="EMBL" id="MCX8525021.1"/>
    </source>
</evidence>
<protein>
    <recommendedName>
        <fullName evidence="3">Lipoprotein</fullName>
    </recommendedName>
</protein>
<accession>A0ABT3XSB7</accession>
<evidence type="ECO:0000313" key="2">
    <source>
        <dbReference type="Proteomes" id="UP001073122"/>
    </source>
</evidence>
<name>A0ABT3XSB7_9FLAO</name>
<proteinExistence type="predicted"/>
<dbReference type="EMBL" id="JAOVZW010000016">
    <property type="protein sequence ID" value="MCX8525021.1"/>
    <property type="molecule type" value="Genomic_DNA"/>
</dbReference>
<sequence>MLLALSFLVLNCRTEEYLSEEANHYNQSPLISQKIPFSEAKHKAKLLPEIEQVENKFKSFVGNNVQGKLVDYGNGVSVDTDEVIYIENGANYHTYTFNIHRENAPANAPLENLVLSLLPDGSYQEFLVTYSIV</sequence>
<comment type="caution">
    <text evidence="1">The sequence shown here is derived from an EMBL/GenBank/DDBJ whole genome shotgun (WGS) entry which is preliminary data.</text>
</comment>
<evidence type="ECO:0008006" key="3">
    <source>
        <dbReference type="Google" id="ProtNLM"/>
    </source>
</evidence>
<keyword evidence="2" id="KW-1185">Reference proteome</keyword>
<gene>
    <name evidence="1" type="ORF">OF897_13965</name>
</gene>
<dbReference type="RefSeq" id="WP_267266306.1">
    <property type="nucleotide sequence ID" value="NZ_JAOVZW010000016.1"/>
</dbReference>
<organism evidence="1 2">
    <name type="scientific">Chryseobacterium formosus</name>
    <dbReference type="NCBI Taxonomy" id="1537363"/>
    <lineage>
        <taxon>Bacteria</taxon>
        <taxon>Pseudomonadati</taxon>
        <taxon>Bacteroidota</taxon>
        <taxon>Flavobacteriia</taxon>
        <taxon>Flavobacteriales</taxon>
        <taxon>Weeksellaceae</taxon>
        <taxon>Chryseobacterium group</taxon>
        <taxon>Chryseobacterium</taxon>
    </lineage>
</organism>